<evidence type="ECO:0000256" key="7">
    <source>
        <dbReference type="ARBA" id="ARBA00023172"/>
    </source>
</evidence>
<evidence type="ECO:0000256" key="3">
    <source>
        <dbReference type="ARBA" id="ARBA00022618"/>
    </source>
</evidence>
<feature type="region of interest" description="Disordered" evidence="11">
    <location>
        <begin position="94"/>
        <end position="237"/>
    </location>
</feature>
<name>A0AAW9RRY6_9HYPH</name>
<evidence type="ECO:0000256" key="8">
    <source>
        <dbReference type="ARBA" id="ARBA00023204"/>
    </source>
</evidence>
<evidence type="ECO:0000256" key="4">
    <source>
        <dbReference type="ARBA" id="ARBA00022723"/>
    </source>
</evidence>
<keyword evidence="2 13" id="KW-0436">Ligase</keyword>
<evidence type="ECO:0000256" key="10">
    <source>
        <dbReference type="ARBA" id="ARBA00034003"/>
    </source>
</evidence>
<evidence type="ECO:0000313" key="14">
    <source>
        <dbReference type="Proteomes" id="UP001378188"/>
    </source>
</evidence>
<comment type="caution">
    <text evidence="13">The sequence shown here is derived from an EMBL/GenBank/DDBJ whole genome shotgun (WGS) entry which is preliminary data.</text>
</comment>
<evidence type="ECO:0000256" key="5">
    <source>
        <dbReference type="ARBA" id="ARBA00022763"/>
    </source>
</evidence>
<keyword evidence="14" id="KW-1185">Reference proteome</keyword>
<dbReference type="GO" id="GO:0003910">
    <property type="term" value="F:DNA ligase (ATP) activity"/>
    <property type="evidence" value="ECO:0007669"/>
    <property type="project" value="UniProtKB-EC"/>
</dbReference>
<dbReference type="InterPro" id="IPR050191">
    <property type="entry name" value="ATP-dep_DNA_ligase"/>
</dbReference>
<feature type="domain" description="ATP-dependent DNA ligase family profile" evidence="12">
    <location>
        <begin position="441"/>
        <end position="578"/>
    </location>
</feature>
<dbReference type="GO" id="GO:0046872">
    <property type="term" value="F:metal ion binding"/>
    <property type="evidence" value="ECO:0007669"/>
    <property type="project" value="UniProtKB-KW"/>
</dbReference>
<keyword evidence="7" id="KW-0233">DNA recombination</keyword>
<dbReference type="SUPFAM" id="SSF56091">
    <property type="entry name" value="DNA ligase/mRNA capping enzyme, catalytic domain"/>
    <property type="match status" value="1"/>
</dbReference>
<keyword evidence="3" id="KW-0132">Cell division</keyword>
<accession>A0AAW9RRY6</accession>
<dbReference type="GO" id="GO:0051301">
    <property type="term" value="P:cell division"/>
    <property type="evidence" value="ECO:0007669"/>
    <property type="project" value="UniProtKB-KW"/>
</dbReference>
<dbReference type="EC" id="6.5.1.1" evidence="1"/>
<proteinExistence type="predicted"/>
<dbReference type="SUPFAM" id="SSF50249">
    <property type="entry name" value="Nucleic acid-binding proteins"/>
    <property type="match status" value="1"/>
</dbReference>
<evidence type="ECO:0000256" key="6">
    <source>
        <dbReference type="ARBA" id="ARBA00022842"/>
    </source>
</evidence>
<feature type="compositionally biased region" description="Basic and acidic residues" evidence="11">
    <location>
        <begin position="223"/>
        <end position="233"/>
    </location>
</feature>
<dbReference type="PANTHER" id="PTHR45674:SF13">
    <property type="entry name" value="DNA LIGASE-RELATED"/>
    <property type="match status" value="1"/>
</dbReference>
<evidence type="ECO:0000313" key="13">
    <source>
        <dbReference type="EMBL" id="MEJ8572551.1"/>
    </source>
</evidence>
<dbReference type="InterPro" id="IPR012340">
    <property type="entry name" value="NA-bd_OB-fold"/>
</dbReference>
<dbReference type="InterPro" id="IPR026333">
    <property type="entry name" value="ATP_dep_DNA_lig_pp_1105_fam"/>
</dbReference>
<reference evidence="13 14" key="1">
    <citation type="submission" date="2024-02" db="EMBL/GenBank/DDBJ databases">
        <title>Genome analysis and characterization of Microbaculum marinisediminis sp. nov., isolated from marine sediment.</title>
        <authorList>
            <person name="Du Z.-J."/>
            <person name="Ye Y.-Q."/>
            <person name="Zhang Z.-R."/>
            <person name="Yuan S.-M."/>
            <person name="Zhang X.-Y."/>
        </authorList>
    </citation>
    <scope>NUCLEOTIDE SEQUENCE [LARGE SCALE GENOMIC DNA]</scope>
    <source>
        <strain evidence="13 14">SDUM1044001</strain>
    </source>
</reference>
<keyword evidence="4" id="KW-0479">Metal-binding</keyword>
<dbReference type="InterPro" id="IPR012309">
    <property type="entry name" value="DNA_ligase_ATP-dep_C"/>
</dbReference>
<dbReference type="CDD" id="cd07972">
    <property type="entry name" value="OBF_DNA_ligase_Arch_LigB"/>
    <property type="match status" value="1"/>
</dbReference>
<keyword evidence="5" id="KW-0227">DNA damage</keyword>
<keyword evidence="6" id="KW-0460">Magnesium</keyword>
<dbReference type="PROSITE" id="PS50160">
    <property type="entry name" value="DNA_LIGASE_A3"/>
    <property type="match status" value="1"/>
</dbReference>
<evidence type="ECO:0000256" key="9">
    <source>
        <dbReference type="ARBA" id="ARBA00023306"/>
    </source>
</evidence>
<dbReference type="Gene3D" id="2.40.50.140">
    <property type="entry name" value="Nucleic acid-binding proteins"/>
    <property type="match status" value="1"/>
</dbReference>
<evidence type="ECO:0000256" key="2">
    <source>
        <dbReference type="ARBA" id="ARBA00022598"/>
    </source>
</evidence>
<dbReference type="AlphaFoldDB" id="A0AAW9RRY6"/>
<gene>
    <name evidence="13" type="ORF">V3328_13760</name>
</gene>
<feature type="compositionally biased region" description="Basic and acidic residues" evidence="11">
    <location>
        <begin position="94"/>
        <end position="103"/>
    </location>
</feature>
<feature type="compositionally biased region" description="Low complexity" evidence="11">
    <location>
        <begin position="172"/>
        <end position="182"/>
    </location>
</feature>
<dbReference type="EMBL" id="JAZHOF010000005">
    <property type="protein sequence ID" value="MEJ8572551.1"/>
    <property type="molecule type" value="Genomic_DNA"/>
</dbReference>
<keyword evidence="9" id="KW-0131">Cell cycle</keyword>
<dbReference type="NCBIfam" id="NF006701">
    <property type="entry name" value="PRK09247.1"/>
    <property type="match status" value="1"/>
</dbReference>
<evidence type="ECO:0000256" key="11">
    <source>
        <dbReference type="SAM" id="MobiDB-lite"/>
    </source>
</evidence>
<dbReference type="RefSeq" id="WP_340330249.1">
    <property type="nucleotide sequence ID" value="NZ_JAZHOF010000005.1"/>
</dbReference>
<dbReference type="Pfam" id="PF04679">
    <property type="entry name" value="DNA_ligase_A_C"/>
    <property type="match status" value="1"/>
</dbReference>
<evidence type="ECO:0000256" key="1">
    <source>
        <dbReference type="ARBA" id="ARBA00012727"/>
    </source>
</evidence>
<organism evidence="13 14">
    <name type="scientific">Microbaculum marinum</name>
    <dbReference type="NCBI Taxonomy" id="1764581"/>
    <lineage>
        <taxon>Bacteria</taxon>
        <taxon>Pseudomonadati</taxon>
        <taxon>Pseudomonadota</taxon>
        <taxon>Alphaproteobacteria</taxon>
        <taxon>Hyphomicrobiales</taxon>
        <taxon>Tepidamorphaceae</taxon>
        <taxon>Microbaculum</taxon>
    </lineage>
</organism>
<dbReference type="Proteomes" id="UP001378188">
    <property type="component" value="Unassembled WGS sequence"/>
</dbReference>
<dbReference type="FunFam" id="2.40.50.140:FF:000228">
    <property type="entry name" value="ATP-dependent DNA ligase"/>
    <property type="match status" value="1"/>
</dbReference>
<evidence type="ECO:0000259" key="12">
    <source>
        <dbReference type="PROSITE" id="PS50160"/>
    </source>
</evidence>
<comment type="catalytic activity">
    <reaction evidence="10">
        <text>ATP + (deoxyribonucleotide)n-3'-hydroxyl + 5'-phospho-(deoxyribonucleotide)m = (deoxyribonucleotide)n+m + AMP + diphosphate.</text>
        <dbReference type="EC" id="6.5.1.1"/>
    </reaction>
</comment>
<dbReference type="PROSITE" id="PS00697">
    <property type="entry name" value="DNA_LIGASE_A1"/>
    <property type="match status" value="1"/>
</dbReference>
<dbReference type="PANTHER" id="PTHR45674">
    <property type="entry name" value="DNA LIGASE 1/3 FAMILY MEMBER"/>
    <property type="match status" value="1"/>
</dbReference>
<dbReference type="Gene3D" id="3.30.470.30">
    <property type="entry name" value="DNA ligase/mRNA capping enzyme"/>
    <property type="match status" value="1"/>
</dbReference>
<dbReference type="Pfam" id="PF01068">
    <property type="entry name" value="DNA_ligase_A_M"/>
    <property type="match status" value="1"/>
</dbReference>
<dbReference type="InterPro" id="IPR016059">
    <property type="entry name" value="DNA_ligase_ATP-dep_CS"/>
</dbReference>
<dbReference type="InterPro" id="IPR012310">
    <property type="entry name" value="DNA_ligase_ATP-dep_cent"/>
</dbReference>
<dbReference type="GO" id="GO:0005524">
    <property type="term" value="F:ATP binding"/>
    <property type="evidence" value="ECO:0007669"/>
    <property type="project" value="InterPro"/>
</dbReference>
<dbReference type="GO" id="GO:0006310">
    <property type="term" value="P:DNA recombination"/>
    <property type="evidence" value="ECO:0007669"/>
    <property type="project" value="UniProtKB-KW"/>
</dbReference>
<dbReference type="GO" id="GO:0006281">
    <property type="term" value="P:DNA repair"/>
    <property type="evidence" value="ECO:0007669"/>
    <property type="project" value="UniProtKB-KW"/>
</dbReference>
<dbReference type="CDD" id="cd07897">
    <property type="entry name" value="Adenylation_DNA_ligase_Bac1"/>
    <property type="match status" value="1"/>
</dbReference>
<protein>
    <recommendedName>
        <fullName evidence="1">DNA ligase (ATP)</fullName>
        <ecNumber evidence="1">6.5.1.1</ecNumber>
    </recommendedName>
</protein>
<sequence>MNRFAALLDRLAYEPRRNAKIALIAEYFAETPDPARGLALAALTGDLNFRHAKPGVIRALIEERTDPVLFRMSYDYVGDLSETVALMWPAGEGRADSFGDSVRENPSPHPSPTRGEGGASGRFHEKRDRFVVTATSDGDLVRDKDSAKSAPSPLVGEGRGEGSPSQTANKGTAADQTATDTASGRTNHPPSPLAGEGRGGGSPAQPAGKDPAADRQPGASGPDRPDQPFRRADPGIPLPEVVETLRSAGKAELPGIIASFLDRLDETGRWAFLKLITGGLRVGVSARLAKTAVAALGSLKPADVEEVWHGLEPPYEALFAWAEGRSGKPAISDPAPFRPAMLSHAVEETDFDKLDAADFAAEWKWDGIRVQAVSATGADGHPARRLYSRTGDDISKAFPDLLEALDFDGAIDGELLIMREGRVQSFNTLQQRLNRKTVTPKMLAEFPAHLIAYDLLVEAGEDLRDLPFSQRRIRLEALVAATGSERISLSPIVHFESWEELTAARADPAGHGADDDAGAVEGVMIKRCDSPYLAGRPKGHWYKWKRDPFNVDAVLMYAQRGHGKRSSFYSDYTFGVWREAPEGAELVPVGKAYFGFTDEELRRLDQFVRRHTINRFGPVREVDHEPDNGLVLEIAFEGLARSTRHKSGLAMRFPRIGRIRWDKRPADADRIEVLEALLKED</sequence>
<keyword evidence="8" id="KW-0234">DNA repair</keyword>
<dbReference type="NCBIfam" id="TIGR04120">
    <property type="entry name" value="DNA_lig_bact"/>
    <property type="match status" value="1"/>
</dbReference>